<keyword evidence="2" id="KW-1185">Reference proteome</keyword>
<accession>A0A1S9ZYL8</accession>
<dbReference type="AlphaFoldDB" id="A0A1S9ZYL8"/>
<evidence type="ECO:0000313" key="2">
    <source>
        <dbReference type="Proteomes" id="UP000190435"/>
    </source>
</evidence>
<gene>
    <name evidence="1" type="ORF">B0181_08105</name>
</gene>
<dbReference type="EMBL" id="MUXU01000049">
    <property type="protein sequence ID" value="OOR88508.1"/>
    <property type="molecule type" value="Genomic_DNA"/>
</dbReference>
<dbReference type="Proteomes" id="UP000190435">
    <property type="component" value="Unassembled WGS sequence"/>
</dbReference>
<proteinExistence type="predicted"/>
<reference evidence="1 2" key="1">
    <citation type="submission" date="2017-02" db="EMBL/GenBank/DDBJ databases">
        <title>Draft genome sequence of Moraxella caviae CCUG 355 type strain.</title>
        <authorList>
            <person name="Engstrom-Jakobsson H."/>
            <person name="Salva-Serra F."/>
            <person name="Thorell K."/>
            <person name="Gonzales-Siles L."/>
            <person name="Karlsson R."/>
            <person name="Boulund F."/>
            <person name="Engstrand L."/>
            <person name="Moore E."/>
        </authorList>
    </citation>
    <scope>NUCLEOTIDE SEQUENCE [LARGE SCALE GENOMIC DNA]</scope>
    <source>
        <strain evidence="1 2">CCUG 355</strain>
    </source>
</reference>
<dbReference type="OrthoDB" id="529575at2"/>
<organism evidence="1 2">
    <name type="scientific">Moraxella caviae</name>
    <dbReference type="NCBI Taxonomy" id="34060"/>
    <lineage>
        <taxon>Bacteria</taxon>
        <taxon>Pseudomonadati</taxon>
        <taxon>Pseudomonadota</taxon>
        <taxon>Gammaproteobacteria</taxon>
        <taxon>Moraxellales</taxon>
        <taxon>Moraxellaceae</taxon>
        <taxon>Moraxella</taxon>
    </lineage>
</organism>
<sequence>MNLAMPFYHLKSEPFWELRAKDCEDFHDKTKMKSLNNLKAVVNHARLEQGLAVCLSNPSDRQRLYDYLVWRYFTRSNQQQQEGIKDKVASFVDKALFRMWRDFWELRVA</sequence>
<dbReference type="STRING" id="34060.B0181_08105"/>
<comment type="caution">
    <text evidence="1">The sequence shown here is derived from an EMBL/GenBank/DDBJ whole genome shotgun (WGS) entry which is preliminary data.</text>
</comment>
<protein>
    <submittedName>
        <fullName evidence="1">Uncharacterized protein</fullName>
    </submittedName>
</protein>
<evidence type="ECO:0000313" key="1">
    <source>
        <dbReference type="EMBL" id="OOR88508.1"/>
    </source>
</evidence>
<name>A0A1S9ZYL8_9GAMM</name>
<dbReference type="RefSeq" id="WP_078277000.1">
    <property type="nucleotide sequence ID" value="NZ_CAACXO010000047.1"/>
</dbReference>